<feature type="transmembrane region" description="Helical" evidence="2">
    <location>
        <begin position="197"/>
        <end position="219"/>
    </location>
</feature>
<keyword evidence="4" id="KW-1185">Reference proteome</keyword>
<name>A0A6M8J3B8_9ACTN</name>
<evidence type="ECO:0000256" key="2">
    <source>
        <dbReference type="SAM" id="Phobius"/>
    </source>
</evidence>
<accession>A0A6M8J3B8</accession>
<feature type="region of interest" description="Disordered" evidence="1">
    <location>
        <begin position="1"/>
        <end position="24"/>
    </location>
</feature>
<feature type="compositionally biased region" description="Polar residues" evidence="1">
    <location>
        <begin position="127"/>
        <end position="138"/>
    </location>
</feature>
<proteinExistence type="predicted"/>
<dbReference type="EMBL" id="CP053716">
    <property type="protein sequence ID" value="QKF07641.1"/>
    <property type="molecule type" value="Genomic_DNA"/>
</dbReference>
<feature type="compositionally biased region" description="Basic and acidic residues" evidence="1">
    <location>
        <begin position="166"/>
        <end position="181"/>
    </location>
</feature>
<dbReference type="Proteomes" id="UP000503297">
    <property type="component" value="Chromosome"/>
</dbReference>
<feature type="region of interest" description="Disordered" evidence="1">
    <location>
        <begin position="158"/>
        <end position="187"/>
    </location>
</feature>
<protein>
    <submittedName>
        <fullName evidence="3">Uncharacterized protein</fullName>
    </submittedName>
</protein>
<feature type="compositionally biased region" description="Basic and acidic residues" evidence="1">
    <location>
        <begin position="1"/>
        <end position="14"/>
    </location>
</feature>
<feature type="region of interest" description="Disordered" evidence="1">
    <location>
        <begin position="118"/>
        <end position="140"/>
    </location>
</feature>
<organism evidence="3 4">
    <name type="scientific">Berryella wangjianweii</name>
    <dbReference type="NCBI Taxonomy" id="2734634"/>
    <lineage>
        <taxon>Bacteria</taxon>
        <taxon>Bacillati</taxon>
        <taxon>Actinomycetota</taxon>
        <taxon>Coriobacteriia</taxon>
        <taxon>Eggerthellales</taxon>
        <taxon>Eggerthellaceae</taxon>
        <taxon>Berryella</taxon>
    </lineage>
</organism>
<evidence type="ECO:0000256" key="1">
    <source>
        <dbReference type="SAM" id="MobiDB-lite"/>
    </source>
</evidence>
<feature type="region of interest" description="Disordered" evidence="1">
    <location>
        <begin position="43"/>
        <end position="95"/>
    </location>
</feature>
<gene>
    <name evidence="3" type="ORF">HLV38_05560</name>
</gene>
<evidence type="ECO:0000313" key="4">
    <source>
        <dbReference type="Proteomes" id="UP000503297"/>
    </source>
</evidence>
<evidence type="ECO:0000313" key="3">
    <source>
        <dbReference type="EMBL" id="QKF07641.1"/>
    </source>
</evidence>
<sequence length="449" mass="46017">MTSDHDKRAPKPLDEDAVAPGFAADDEARALASLDAEPAIALDDLDAEGHAGTEAPAVAAPAAAPAAPVVSADAASPDARAAASPSAASASSGVFADDATAATDEPVAARDDSVAGDLAGADAPAQTPLSYRPDTQGSFRDPVEALEPVAAAPLLFDDDGLGAHHAQQDRDGRPRHAKEAPEPSAFQVRTRRVRRRLIAIIVVLMALTGGLVYLGYSLLVDTQNSARELADIMGSRTTDIGIDNAGEDASSGQATRTVHPPNLAGVLGLSQSEALERLGHGAQVVRTVEASESEAPVVSHVTATLTADPADVRAGSPAVYLGLDESGAVVQVGYSASVSALGYGDVGFSDLVNTSHVVEATLREVGFTVEDGQAKLPADASEYTTYAANGTTVQKQHAAFEGDLPSLGAQGRWSAVLSYDYALANMQSGSVRDTVRMVYVYATAAAPKE</sequence>
<dbReference type="AlphaFoldDB" id="A0A6M8J3B8"/>
<keyword evidence="2" id="KW-1133">Transmembrane helix</keyword>
<keyword evidence="2" id="KW-0472">Membrane</keyword>
<reference evidence="4" key="1">
    <citation type="submission" date="2020-05" db="EMBL/GenBank/DDBJ databases">
        <title>Novel species in genus Nocardioides.</title>
        <authorList>
            <person name="Zhang G."/>
        </authorList>
    </citation>
    <scope>NUCLEOTIDE SEQUENCE [LARGE SCALE GENOMIC DNA]</scope>
    <source>
        <strain evidence="4">zg-1050</strain>
    </source>
</reference>
<dbReference type="RefSeq" id="WP_173164946.1">
    <property type="nucleotide sequence ID" value="NZ_CP053716.1"/>
</dbReference>
<dbReference type="KEGG" id="bwa:HLV38_05560"/>
<feature type="compositionally biased region" description="Low complexity" evidence="1">
    <location>
        <begin position="55"/>
        <end position="95"/>
    </location>
</feature>
<keyword evidence="2" id="KW-0812">Transmembrane</keyword>